<feature type="domain" description="AMP-binding enzyme C-terminal" evidence="3">
    <location>
        <begin position="491"/>
        <end position="567"/>
    </location>
</feature>
<dbReference type="SUPFAM" id="SSF56801">
    <property type="entry name" value="Acetyl-CoA synthetase-like"/>
    <property type="match status" value="1"/>
</dbReference>
<dbReference type="InterPro" id="IPR000873">
    <property type="entry name" value="AMP-dep_synth/lig_dom"/>
</dbReference>
<dbReference type="InterPro" id="IPR050237">
    <property type="entry name" value="ATP-dep_AMP-bd_enzyme"/>
</dbReference>
<dbReference type="Gene3D" id="3.30.300.30">
    <property type="match status" value="1"/>
</dbReference>
<dbReference type="InterPro" id="IPR045851">
    <property type="entry name" value="AMP-bd_C_sf"/>
</dbReference>
<dbReference type="InterPro" id="IPR025110">
    <property type="entry name" value="AMP-bd_C"/>
</dbReference>
<sequence length="592" mass="62896">MSEPGSPAEPAEGDAHHFHRRHYLPGVPALVETPDEGVAELLATAAAFYPDRIALDFLGATTTYGELLEASERAAQLLREAGVRRGDRVALLMPNCPQHVAAIYGALRLGAIVAEHNPLAPGEEIRAQLAHHGARVVVAWEKGVELIMDPDAPDGQGLEGLTVFSVDISAAMPARLRAALRLPVARAREQRRAMRATALPASVRSWDREAARAARLPASWPSPAGGDVAVLLHTGGTTGAPKAAALTHGNLRANANQAIAWVPMLHEGGETFLTLLPFFHAFGLTFNVLCAVQKAATQVMLPAFDVPRVLAALRRRPCTFFVGVPVMFSRILDGAKESGTSLAGLRYGVCGAAPMPPATGRRWEEATGGLFIEGYGMTETSPIVAGTPMGPSRRIGALGLPFPSTDVRVVDPEDPDPGREVPDGEPGELLVRGPQVFAGYWEDEQATAEAMLPGGWLRTGDMVRREDSFLWMADRRRELILTGGFNVYPSQVEEAIRSMDGIADVAVVGLPDGANGETVVAAVVLEPGAGEVTLEAVRSHAGASLPRYALPRRMEVLDELPRTVIGKVLRRVVRDQLLAHGPGGAAPGSPQS</sequence>
<evidence type="ECO:0000313" key="4">
    <source>
        <dbReference type="EMBL" id="VEG75549.1"/>
    </source>
</evidence>
<dbReference type="EC" id="6.2.1.3" evidence="4"/>
<dbReference type="KEGG" id="asla:NCTC11923_02220"/>
<dbReference type="Pfam" id="PF13193">
    <property type="entry name" value="AMP-binding_C"/>
    <property type="match status" value="1"/>
</dbReference>
<feature type="domain" description="AMP-dependent synthetase/ligase" evidence="2">
    <location>
        <begin position="44"/>
        <end position="441"/>
    </location>
</feature>
<dbReference type="GO" id="GO:0004467">
    <property type="term" value="F:long-chain fatty acid-CoA ligase activity"/>
    <property type="evidence" value="ECO:0007669"/>
    <property type="project" value="UniProtKB-EC"/>
</dbReference>
<dbReference type="RefSeq" id="WP_232012020.1">
    <property type="nucleotide sequence ID" value="NZ_CBCRWE010000001.1"/>
</dbReference>
<dbReference type="PROSITE" id="PS00455">
    <property type="entry name" value="AMP_BINDING"/>
    <property type="match status" value="1"/>
</dbReference>
<evidence type="ECO:0000313" key="5">
    <source>
        <dbReference type="Proteomes" id="UP000276899"/>
    </source>
</evidence>
<dbReference type="PANTHER" id="PTHR43767:SF1">
    <property type="entry name" value="NONRIBOSOMAL PEPTIDE SYNTHASE PES1 (EUROFUNG)-RELATED"/>
    <property type="match status" value="1"/>
</dbReference>
<reference evidence="4 5" key="1">
    <citation type="submission" date="2018-12" db="EMBL/GenBank/DDBJ databases">
        <authorList>
            <consortium name="Pathogen Informatics"/>
        </authorList>
    </citation>
    <scope>NUCLEOTIDE SEQUENCE [LARGE SCALE GENOMIC DNA]</scope>
    <source>
        <strain evidence="4 5">NCTC11923</strain>
    </source>
</reference>
<organism evidence="4 5">
    <name type="scientific">Actinomyces slackii</name>
    <dbReference type="NCBI Taxonomy" id="52774"/>
    <lineage>
        <taxon>Bacteria</taxon>
        <taxon>Bacillati</taxon>
        <taxon>Actinomycetota</taxon>
        <taxon>Actinomycetes</taxon>
        <taxon>Actinomycetales</taxon>
        <taxon>Actinomycetaceae</taxon>
        <taxon>Actinomyces</taxon>
    </lineage>
</organism>
<dbReference type="PANTHER" id="PTHR43767">
    <property type="entry name" value="LONG-CHAIN-FATTY-ACID--COA LIGASE"/>
    <property type="match status" value="1"/>
</dbReference>
<dbReference type="Gene3D" id="3.40.50.12780">
    <property type="entry name" value="N-terminal domain of ligase-like"/>
    <property type="match status" value="1"/>
</dbReference>
<accession>A0A3S4WLI6</accession>
<feature type="region of interest" description="Disordered" evidence="1">
    <location>
        <begin position="406"/>
        <end position="428"/>
    </location>
</feature>
<evidence type="ECO:0000259" key="3">
    <source>
        <dbReference type="Pfam" id="PF13193"/>
    </source>
</evidence>
<proteinExistence type="predicted"/>
<keyword evidence="5" id="KW-1185">Reference proteome</keyword>
<dbReference type="InterPro" id="IPR020845">
    <property type="entry name" value="AMP-binding_CS"/>
</dbReference>
<keyword evidence="4" id="KW-0436">Ligase</keyword>
<dbReference type="STRING" id="1278298.GCA_000428685_01242"/>
<evidence type="ECO:0000259" key="2">
    <source>
        <dbReference type="Pfam" id="PF00501"/>
    </source>
</evidence>
<feature type="compositionally biased region" description="Basic and acidic residues" evidence="1">
    <location>
        <begin position="408"/>
        <end position="422"/>
    </location>
</feature>
<dbReference type="Pfam" id="PF00501">
    <property type="entry name" value="AMP-binding"/>
    <property type="match status" value="1"/>
</dbReference>
<dbReference type="AlphaFoldDB" id="A0A3S4WLI6"/>
<name>A0A3S4WLI6_9ACTO</name>
<protein>
    <submittedName>
        <fullName evidence="4">Long-chain-fatty-acid--CoA ligase</fullName>
        <ecNumber evidence="4">6.2.1.3</ecNumber>
    </submittedName>
</protein>
<dbReference type="InterPro" id="IPR042099">
    <property type="entry name" value="ANL_N_sf"/>
</dbReference>
<dbReference type="Proteomes" id="UP000276899">
    <property type="component" value="Chromosome"/>
</dbReference>
<evidence type="ECO:0000256" key="1">
    <source>
        <dbReference type="SAM" id="MobiDB-lite"/>
    </source>
</evidence>
<dbReference type="EMBL" id="LR134363">
    <property type="protein sequence ID" value="VEG75549.1"/>
    <property type="molecule type" value="Genomic_DNA"/>
</dbReference>
<gene>
    <name evidence="4" type="primary">fadD_2</name>
    <name evidence="4" type="ORF">NCTC11923_02220</name>
</gene>